<dbReference type="InterPro" id="IPR016035">
    <property type="entry name" value="Acyl_Trfase/lysoPLipase"/>
</dbReference>
<name>A0A975H9N4_9FLAO</name>
<dbReference type="Pfam" id="PF01734">
    <property type="entry name" value="Patatin"/>
    <property type="match status" value="1"/>
</dbReference>
<feature type="short sequence motif" description="GXGXXG" evidence="4">
    <location>
        <begin position="33"/>
        <end position="38"/>
    </location>
</feature>
<accession>A0A975H9N4</accession>
<feature type="signal peptide" evidence="5">
    <location>
        <begin position="1"/>
        <end position="20"/>
    </location>
</feature>
<keyword evidence="2 4" id="KW-0442">Lipid degradation</keyword>
<feature type="active site" description="Nucleophile" evidence="4">
    <location>
        <position position="62"/>
    </location>
</feature>
<dbReference type="GO" id="GO:0016042">
    <property type="term" value="P:lipid catabolic process"/>
    <property type="evidence" value="ECO:0007669"/>
    <property type="project" value="UniProtKB-UniRule"/>
</dbReference>
<protein>
    <submittedName>
        <fullName evidence="7">Patatin-like phospholipase family protein</fullName>
    </submittedName>
</protein>
<dbReference type="Gene3D" id="2.40.160.50">
    <property type="entry name" value="membrane protein fhac: a member of the omp85/tpsb transporter family"/>
    <property type="match status" value="1"/>
</dbReference>
<proteinExistence type="predicted"/>
<dbReference type="KEGG" id="pcea:J3359_02230"/>
<reference evidence="7 8" key="1">
    <citation type="submission" date="2021-03" db="EMBL/GenBank/DDBJ databases">
        <title>Complete genome of Polaribacter_sp.SM13.</title>
        <authorList>
            <person name="Jeong S.W."/>
            <person name="Bae J.W."/>
        </authorList>
    </citation>
    <scope>NUCLEOTIDE SEQUENCE [LARGE SCALE GENOMIC DNA]</scope>
    <source>
        <strain evidence="7 8">SM13</strain>
    </source>
</reference>
<feature type="active site" description="Proton acceptor" evidence="4">
    <location>
        <position position="206"/>
    </location>
</feature>
<evidence type="ECO:0000313" key="8">
    <source>
        <dbReference type="Proteomes" id="UP000663920"/>
    </source>
</evidence>
<sequence>MLKFFTFLITLLLSFSTLLAQEKKPKVALVLSGGGAKGVAHIPLLQKLDSLGIVPDLIVGNSMGSIVGGLYAMGYSGNEIADLAKNIEWNNLIGGSLSLDNVSNEEKSEFNQYLISAAIVKGKVKINPFILSDQNLRNFLTSITFPVYHISNFDELPIPFRAIATDIVDGKEVVLSSGSLALAMRSSMSIPGVFSAVPYKNTLLIDGGILNNFPVDVAKRMGADFIIGSDVGNGMLPKERLDNLQSLLFQSGMIASNIKNPANRALCDILLSHRSNITYGTADFGQTLNIYEQGKIALTAKLSQLIKISKQLKKFKQRTISVPIAKDSISLDTIVYNGIYKDHLNLIKARTNLTKGKKYSKTDIAKGINTAMGTALFQQIKYRLFDKDNKTTLYLNGLENANHQIKGAIHYNNELGAGLILNYTGRNLIGKSSRSLITIDLAKNPKIRLQHQNIIGKNKNWWTRTELYANNYRQGLYTAGFKTEDYKYRFQQVKSQLNRNLSSLKSYIGLGIEYENTTLRPQVPIEVSSVKENSISRYRYQNYLATLRFNFNTINKQYFATKGSFVAINYKRSLDNILNVDIFSFDNQEYIKLKGSLANYHKLSFLTSNRFSFSPKSTLIAGVTGGFIFEDIVKEDKLSFTDYNVGPSYFLGGNASIARGGSFIVPGLKDGEALASQFLKVDISFQYAFQKKLFITPHLDLVLFGNNTFSNYLKNFTNITSNWNDIEQQTGLIFSTGLTASYNSVLGPIIIDASFVNDINQMRFFVGLGYSFVAF</sequence>
<dbReference type="PANTHER" id="PTHR14226">
    <property type="entry name" value="NEUROPATHY TARGET ESTERASE/SWISS CHEESE D.MELANOGASTER"/>
    <property type="match status" value="1"/>
</dbReference>
<dbReference type="SUPFAM" id="SSF52151">
    <property type="entry name" value="FabD/lysophospholipase-like"/>
    <property type="match status" value="1"/>
</dbReference>
<keyword evidence="1 4" id="KW-0378">Hydrolase</keyword>
<evidence type="ECO:0000256" key="5">
    <source>
        <dbReference type="SAM" id="SignalP"/>
    </source>
</evidence>
<feature type="short sequence motif" description="DGA/G" evidence="4">
    <location>
        <begin position="206"/>
        <end position="208"/>
    </location>
</feature>
<evidence type="ECO:0000256" key="1">
    <source>
        <dbReference type="ARBA" id="ARBA00022801"/>
    </source>
</evidence>
<organism evidence="7 8">
    <name type="scientific">Polaribacter cellanae</name>
    <dbReference type="NCBI Taxonomy" id="2818493"/>
    <lineage>
        <taxon>Bacteria</taxon>
        <taxon>Pseudomonadati</taxon>
        <taxon>Bacteroidota</taxon>
        <taxon>Flavobacteriia</taxon>
        <taxon>Flavobacteriales</taxon>
        <taxon>Flavobacteriaceae</taxon>
    </lineage>
</organism>
<dbReference type="AlphaFoldDB" id="A0A975H9N4"/>
<evidence type="ECO:0000256" key="4">
    <source>
        <dbReference type="PROSITE-ProRule" id="PRU01161"/>
    </source>
</evidence>
<dbReference type="Gene3D" id="3.40.1090.10">
    <property type="entry name" value="Cytosolic phospholipase A2 catalytic domain"/>
    <property type="match status" value="2"/>
</dbReference>
<dbReference type="PROSITE" id="PS51635">
    <property type="entry name" value="PNPLA"/>
    <property type="match status" value="1"/>
</dbReference>
<dbReference type="CDD" id="cd07205">
    <property type="entry name" value="Pat_PNPLA6_PNPLA7_NTE1_like"/>
    <property type="match status" value="1"/>
</dbReference>
<evidence type="ECO:0000256" key="3">
    <source>
        <dbReference type="ARBA" id="ARBA00023098"/>
    </source>
</evidence>
<dbReference type="Proteomes" id="UP000663920">
    <property type="component" value="Chromosome"/>
</dbReference>
<dbReference type="GO" id="GO:0016787">
    <property type="term" value="F:hydrolase activity"/>
    <property type="evidence" value="ECO:0007669"/>
    <property type="project" value="UniProtKB-UniRule"/>
</dbReference>
<dbReference type="RefSeq" id="WP_208079127.1">
    <property type="nucleotide sequence ID" value="NZ_CP071869.1"/>
</dbReference>
<keyword evidence="3 4" id="KW-0443">Lipid metabolism</keyword>
<dbReference type="EMBL" id="CP071869">
    <property type="protein sequence ID" value="QTE23115.1"/>
    <property type="molecule type" value="Genomic_DNA"/>
</dbReference>
<dbReference type="InterPro" id="IPR002641">
    <property type="entry name" value="PNPLA_dom"/>
</dbReference>
<dbReference type="InterPro" id="IPR050301">
    <property type="entry name" value="NTE"/>
</dbReference>
<evidence type="ECO:0000313" key="7">
    <source>
        <dbReference type="EMBL" id="QTE23115.1"/>
    </source>
</evidence>
<feature type="chain" id="PRO_5038053512" evidence="5">
    <location>
        <begin position="21"/>
        <end position="775"/>
    </location>
</feature>
<gene>
    <name evidence="7" type="ORF">J3359_02230</name>
</gene>
<feature type="domain" description="PNPLA" evidence="6">
    <location>
        <begin position="29"/>
        <end position="219"/>
    </location>
</feature>
<keyword evidence="5" id="KW-0732">Signal</keyword>
<feature type="short sequence motif" description="GXSXG" evidence="4">
    <location>
        <begin position="60"/>
        <end position="64"/>
    </location>
</feature>
<evidence type="ECO:0000259" key="6">
    <source>
        <dbReference type="PROSITE" id="PS51635"/>
    </source>
</evidence>
<keyword evidence="8" id="KW-1185">Reference proteome</keyword>
<evidence type="ECO:0000256" key="2">
    <source>
        <dbReference type="ARBA" id="ARBA00022963"/>
    </source>
</evidence>
<dbReference type="PANTHER" id="PTHR14226:SF76">
    <property type="entry name" value="NTE FAMILY PROTEIN RSSA"/>
    <property type="match status" value="1"/>
</dbReference>